<feature type="compositionally biased region" description="Polar residues" evidence="2">
    <location>
        <begin position="91"/>
        <end position="100"/>
    </location>
</feature>
<protein>
    <submittedName>
        <fullName evidence="5">LytTR family transcriptional regulator</fullName>
    </submittedName>
</protein>
<organism evidence="5 6">
    <name type="scientific">Planosporangium flavigriseum</name>
    <dbReference type="NCBI Taxonomy" id="373681"/>
    <lineage>
        <taxon>Bacteria</taxon>
        <taxon>Bacillati</taxon>
        <taxon>Actinomycetota</taxon>
        <taxon>Actinomycetes</taxon>
        <taxon>Micromonosporales</taxon>
        <taxon>Micromonosporaceae</taxon>
        <taxon>Planosporangium</taxon>
    </lineage>
</organism>
<dbReference type="RefSeq" id="WP_239075638.1">
    <property type="nucleotide sequence ID" value="NZ_BAAAQJ010000012.1"/>
</dbReference>
<feature type="region of interest" description="Disordered" evidence="2">
    <location>
        <begin position="67"/>
        <end position="104"/>
    </location>
</feature>
<dbReference type="InterPro" id="IPR004474">
    <property type="entry name" value="LytR_CpsA_psr"/>
</dbReference>
<evidence type="ECO:0000256" key="3">
    <source>
        <dbReference type="SAM" id="Phobius"/>
    </source>
</evidence>
<dbReference type="EMBL" id="BONU01000033">
    <property type="protein sequence ID" value="GIG75535.1"/>
    <property type="molecule type" value="Genomic_DNA"/>
</dbReference>
<dbReference type="InterPro" id="IPR050922">
    <property type="entry name" value="LytR/CpsA/Psr_CW_biosynth"/>
</dbReference>
<sequence length="356" mass="38231">MPAVGRGGSGRPAKRRTSRRSQILLGICGGLAILLGVTLIGAYTLMNRVTGNVNRIDNAFAGLDEKQRPTKPAATKNSTNFLLLGSDSRDGQQTTGSNAKSKAWEAGAQRTDTIMLVHIPADRGSAQVLSIPRDSWVEIPGKGKNKINAAYALGGPSLLIKTVENLTRVRIDHFAIIDFAGFTSIIDAIGGVDVEIAQDTVDLVGNRFRKGVNHLDGTKALFYVRQRHGLENGDFDRVKRQQNLIRAVMNKLNTFNPATDPVGAFRLMDAVTKSFSVDSGLSDAEMRSLAFDVPGIRNGGITFLTVPTTGTGWEGDQSVVRLNVAQGTELWNAVNNDTVPAYANAHSNDLLPAVPK</sequence>
<dbReference type="NCBIfam" id="TIGR00350">
    <property type="entry name" value="lytR_cpsA_psr"/>
    <property type="match status" value="1"/>
</dbReference>
<reference evidence="5" key="1">
    <citation type="submission" date="2021-01" db="EMBL/GenBank/DDBJ databases">
        <title>Whole genome shotgun sequence of Planosporangium flavigriseum NBRC 105377.</title>
        <authorList>
            <person name="Komaki H."/>
            <person name="Tamura T."/>
        </authorList>
    </citation>
    <scope>NUCLEOTIDE SEQUENCE</scope>
    <source>
        <strain evidence="5">NBRC 105377</strain>
    </source>
</reference>
<name>A0A8J3LY69_9ACTN</name>
<keyword evidence="3" id="KW-1133">Transmembrane helix</keyword>
<dbReference type="Gene3D" id="3.40.630.190">
    <property type="entry name" value="LCP protein"/>
    <property type="match status" value="1"/>
</dbReference>
<evidence type="ECO:0000313" key="5">
    <source>
        <dbReference type="EMBL" id="GIG75535.1"/>
    </source>
</evidence>
<evidence type="ECO:0000256" key="2">
    <source>
        <dbReference type="SAM" id="MobiDB-lite"/>
    </source>
</evidence>
<dbReference type="PANTHER" id="PTHR33392">
    <property type="entry name" value="POLYISOPRENYL-TEICHOIC ACID--PEPTIDOGLYCAN TEICHOIC ACID TRANSFERASE TAGU"/>
    <property type="match status" value="1"/>
</dbReference>
<proteinExistence type="inferred from homology"/>
<comment type="similarity">
    <text evidence="1">Belongs to the LytR/CpsA/Psr (LCP) family.</text>
</comment>
<dbReference type="Proteomes" id="UP000653674">
    <property type="component" value="Unassembled WGS sequence"/>
</dbReference>
<dbReference type="Pfam" id="PF03816">
    <property type="entry name" value="LytR_cpsA_psr"/>
    <property type="match status" value="1"/>
</dbReference>
<evidence type="ECO:0000313" key="6">
    <source>
        <dbReference type="Proteomes" id="UP000653674"/>
    </source>
</evidence>
<evidence type="ECO:0000256" key="1">
    <source>
        <dbReference type="ARBA" id="ARBA00006068"/>
    </source>
</evidence>
<keyword evidence="6" id="KW-1185">Reference proteome</keyword>
<keyword evidence="3" id="KW-0472">Membrane</keyword>
<feature type="domain" description="Cell envelope-related transcriptional attenuator" evidence="4">
    <location>
        <begin position="110"/>
        <end position="253"/>
    </location>
</feature>
<dbReference type="AlphaFoldDB" id="A0A8J3LY69"/>
<comment type="caution">
    <text evidence="5">The sequence shown here is derived from an EMBL/GenBank/DDBJ whole genome shotgun (WGS) entry which is preliminary data.</text>
</comment>
<keyword evidence="3" id="KW-0812">Transmembrane</keyword>
<evidence type="ECO:0000259" key="4">
    <source>
        <dbReference type="Pfam" id="PF03816"/>
    </source>
</evidence>
<gene>
    <name evidence="5" type="ORF">Pfl04_39390</name>
</gene>
<accession>A0A8J3LY69</accession>
<feature type="transmembrane region" description="Helical" evidence="3">
    <location>
        <begin position="23"/>
        <end position="46"/>
    </location>
</feature>
<dbReference type="PANTHER" id="PTHR33392:SF6">
    <property type="entry name" value="POLYISOPRENYL-TEICHOIC ACID--PEPTIDOGLYCAN TEICHOIC ACID TRANSFERASE TAGU"/>
    <property type="match status" value="1"/>
</dbReference>